<dbReference type="PRINTS" id="PR00368">
    <property type="entry name" value="FADPNR"/>
</dbReference>
<evidence type="ECO:0000256" key="2">
    <source>
        <dbReference type="ARBA" id="ARBA00022827"/>
    </source>
</evidence>
<dbReference type="PANTHER" id="PTHR23023">
    <property type="entry name" value="DIMETHYLANILINE MONOOXYGENASE"/>
    <property type="match status" value="1"/>
</dbReference>
<name>A0A6A6SVL4_9PLEO</name>
<dbReference type="GO" id="GO:0016491">
    <property type="term" value="F:oxidoreductase activity"/>
    <property type="evidence" value="ECO:0007669"/>
    <property type="project" value="UniProtKB-KW"/>
</dbReference>
<sequence length="764" mass="83771">MKTVAIIGSGPCGIIAARKFLQSPHHYSVTIFEKNAGIGGLWRPGGPINPEMRTNQTKFTVAFSDLAWETALGEEDGNNGEGEGEIPVYPKAWQVYRYLEEYVKRYIPDSVFRFNTTVVRTEKISSSELGAKSAEQEKWKITTKPTFHAENQDRDQQETEHTFDLVVIAPGAFSSPGKPPFDIDDGLAQDANSRIPILHSTSYRSLTDILPNDNPDPSRSTPENILVVGGSHSGVEIASLIALQLSSAKWTPSSPRSAPIPKDIKITHITSHPLFALPGIVRDPTSKTITFQPIDFLLFNRSNRPAQPAPSFTYGLWNEEKSRATREMGNAMMNGGNRAGEYGNGEGQGKTGVKEALPIGVLGDTYPQFVASGVIKPILGHLTAVKKVSNSNSTSGESTATGTIRLSDGQGEHHVEKVIAVIDATGFSTTTPLNMLSPAIKTAIGFSDCSRAPVHLTTSCLTQHPSLPSLGIMGYQGAHWGVFEMQARTLAHRWLRSPIPELSEEEQGEAENIGRYIDELREAVRQKRRWQVPQNPFGDYLGLLEKGARNLGLQKLNLGCTKTSGLVCAARFIDRGSGSEVAKGEAFKSMSSLESVTNRGKEEGLFIARAAFHGLLGEWISAHRDAAGQVRTVQWSFHPRLPTDSKFGWEYLVVGKDGGCRDEEGLRWVYRYDETLDDFSIWSVDTRDKLTVGRKLYSLSFSRTERHGKDTAVASRVGDAVEGGVDGEFRFMFAGVSLETFTLETRSAGGSSTCKQFVRIETRQ</sequence>
<dbReference type="SUPFAM" id="SSF51905">
    <property type="entry name" value="FAD/NAD(P)-binding domain"/>
    <property type="match status" value="1"/>
</dbReference>
<dbReference type="InterPro" id="IPR023753">
    <property type="entry name" value="FAD/NAD-binding_dom"/>
</dbReference>
<gene>
    <name evidence="5" type="ORF">K491DRAFT_696317</name>
</gene>
<dbReference type="Pfam" id="PF07992">
    <property type="entry name" value="Pyr_redox_2"/>
    <property type="match status" value="1"/>
</dbReference>
<proteinExistence type="predicted"/>
<dbReference type="EMBL" id="MU004421">
    <property type="protein sequence ID" value="KAF2651632.1"/>
    <property type="molecule type" value="Genomic_DNA"/>
</dbReference>
<accession>A0A6A6SVL4</accession>
<evidence type="ECO:0000256" key="1">
    <source>
        <dbReference type="ARBA" id="ARBA00022630"/>
    </source>
</evidence>
<dbReference type="InterPro" id="IPR036188">
    <property type="entry name" value="FAD/NAD-bd_sf"/>
</dbReference>
<keyword evidence="6" id="KW-1185">Reference proteome</keyword>
<dbReference type="Gene3D" id="3.50.50.60">
    <property type="entry name" value="FAD/NAD(P)-binding domain"/>
    <property type="match status" value="2"/>
</dbReference>
<reference evidence="5" key="1">
    <citation type="journal article" date="2020" name="Stud. Mycol.">
        <title>101 Dothideomycetes genomes: a test case for predicting lifestyles and emergence of pathogens.</title>
        <authorList>
            <person name="Haridas S."/>
            <person name="Albert R."/>
            <person name="Binder M."/>
            <person name="Bloem J."/>
            <person name="Labutti K."/>
            <person name="Salamov A."/>
            <person name="Andreopoulos B."/>
            <person name="Baker S."/>
            <person name="Barry K."/>
            <person name="Bills G."/>
            <person name="Bluhm B."/>
            <person name="Cannon C."/>
            <person name="Castanera R."/>
            <person name="Culley D."/>
            <person name="Daum C."/>
            <person name="Ezra D."/>
            <person name="Gonzalez J."/>
            <person name="Henrissat B."/>
            <person name="Kuo A."/>
            <person name="Liang C."/>
            <person name="Lipzen A."/>
            <person name="Lutzoni F."/>
            <person name="Magnuson J."/>
            <person name="Mondo S."/>
            <person name="Nolan M."/>
            <person name="Ohm R."/>
            <person name="Pangilinan J."/>
            <person name="Park H.-J."/>
            <person name="Ramirez L."/>
            <person name="Alfaro M."/>
            <person name="Sun H."/>
            <person name="Tritt A."/>
            <person name="Yoshinaga Y."/>
            <person name="Zwiers L.-H."/>
            <person name="Turgeon B."/>
            <person name="Goodwin S."/>
            <person name="Spatafora J."/>
            <person name="Crous P."/>
            <person name="Grigoriev I."/>
        </authorList>
    </citation>
    <scope>NUCLEOTIDE SEQUENCE</scope>
    <source>
        <strain evidence="5">CBS 122681</strain>
    </source>
</reference>
<keyword evidence="1" id="KW-0285">Flavoprotein</keyword>
<dbReference type="Proteomes" id="UP000799324">
    <property type="component" value="Unassembled WGS sequence"/>
</dbReference>
<organism evidence="5 6">
    <name type="scientific">Lophiostoma macrostomum CBS 122681</name>
    <dbReference type="NCBI Taxonomy" id="1314788"/>
    <lineage>
        <taxon>Eukaryota</taxon>
        <taxon>Fungi</taxon>
        <taxon>Dikarya</taxon>
        <taxon>Ascomycota</taxon>
        <taxon>Pezizomycotina</taxon>
        <taxon>Dothideomycetes</taxon>
        <taxon>Pleosporomycetidae</taxon>
        <taxon>Pleosporales</taxon>
        <taxon>Lophiostomataceae</taxon>
        <taxon>Lophiostoma</taxon>
    </lineage>
</organism>
<dbReference type="AlphaFoldDB" id="A0A6A6SVL4"/>
<evidence type="ECO:0000313" key="5">
    <source>
        <dbReference type="EMBL" id="KAF2651632.1"/>
    </source>
</evidence>
<protein>
    <submittedName>
        <fullName evidence="5">FAD/NAD(P)-binding domain-containing protein</fullName>
    </submittedName>
</protein>
<evidence type="ECO:0000256" key="3">
    <source>
        <dbReference type="ARBA" id="ARBA00023002"/>
    </source>
</evidence>
<feature type="domain" description="FAD/NAD(P)-binding" evidence="4">
    <location>
        <begin position="3"/>
        <end position="242"/>
    </location>
</feature>
<dbReference type="OrthoDB" id="66881at2759"/>
<keyword evidence="3" id="KW-0560">Oxidoreductase</keyword>
<evidence type="ECO:0000313" key="6">
    <source>
        <dbReference type="Proteomes" id="UP000799324"/>
    </source>
</evidence>
<keyword evidence="2" id="KW-0274">FAD</keyword>
<evidence type="ECO:0000259" key="4">
    <source>
        <dbReference type="Pfam" id="PF07992"/>
    </source>
</evidence>
<dbReference type="InterPro" id="IPR050346">
    <property type="entry name" value="FMO-like"/>
</dbReference>